<evidence type="ECO:0000256" key="1">
    <source>
        <dbReference type="SAM" id="MobiDB-lite"/>
    </source>
</evidence>
<feature type="compositionally biased region" description="Basic residues" evidence="1">
    <location>
        <begin position="1"/>
        <end position="15"/>
    </location>
</feature>
<feature type="compositionally biased region" description="Basic and acidic residues" evidence="1">
    <location>
        <begin position="16"/>
        <end position="45"/>
    </location>
</feature>
<feature type="region of interest" description="Disordered" evidence="1">
    <location>
        <begin position="1"/>
        <end position="106"/>
    </location>
</feature>
<feature type="compositionally biased region" description="Polar residues" evidence="1">
    <location>
        <begin position="569"/>
        <end position="619"/>
    </location>
</feature>
<feature type="compositionally biased region" description="Basic and acidic residues" evidence="1">
    <location>
        <begin position="89"/>
        <end position="106"/>
    </location>
</feature>
<accession>A0A1B6JRS4</accession>
<proteinExistence type="predicted"/>
<feature type="non-terminal residue" evidence="2">
    <location>
        <position position="1"/>
    </location>
</feature>
<feature type="compositionally biased region" description="Basic and acidic residues" evidence="1">
    <location>
        <begin position="347"/>
        <end position="357"/>
    </location>
</feature>
<feature type="region of interest" description="Disordered" evidence="1">
    <location>
        <begin position="547"/>
        <end position="714"/>
    </location>
</feature>
<gene>
    <name evidence="2" type="ORF">g.36953</name>
</gene>
<feature type="region of interest" description="Disordered" evidence="1">
    <location>
        <begin position="223"/>
        <end position="258"/>
    </location>
</feature>
<feature type="region of interest" description="Disordered" evidence="1">
    <location>
        <begin position="142"/>
        <end position="204"/>
    </location>
</feature>
<feature type="compositionally biased region" description="Basic and acidic residues" evidence="1">
    <location>
        <begin position="620"/>
        <end position="631"/>
    </location>
</feature>
<protein>
    <submittedName>
        <fullName evidence="2">Uncharacterized protein</fullName>
    </submittedName>
</protein>
<feature type="compositionally biased region" description="Polar residues" evidence="1">
    <location>
        <begin position="185"/>
        <end position="204"/>
    </location>
</feature>
<feature type="compositionally biased region" description="Basic and acidic residues" evidence="1">
    <location>
        <begin position="148"/>
        <end position="166"/>
    </location>
</feature>
<name>A0A1B6JRS4_9HEMI</name>
<reference evidence="2" key="1">
    <citation type="submission" date="2015-11" db="EMBL/GenBank/DDBJ databases">
        <title>De novo transcriptome assembly of four potential Pierce s Disease insect vectors from Arizona vineyards.</title>
        <authorList>
            <person name="Tassone E.E."/>
        </authorList>
    </citation>
    <scope>NUCLEOTIDE SEQUENCE</scope>
</reference>
<evidence type="ECO:0000313" key="2">
    <source>
        <dbReference type="EMBL" id="JAT01594.1"/>
    </source>
</evidence>
<feature type="compositionally biased region" description="Basic and acidic residues" evidence="1">
    <location>
        <begin position="175"/>
        <end position="184"/>
    </location>
</feature>
<feature type="region of interest" description="Disordered" evidence="1">
    <location>
        <begin position="343"/>
        <end position="363"/>
    </location>
</feature>
<feature type="compositionally biased region" description="Basic residues" evidence="1">
    <location>
        <begin position="52"/>
        <end position="71"/>
    </location>
</feature>
<dbReference type="AlphaFoldDB" id="A0A1B6JRS4"/>
<sequence>KRKLSLSKSKSKREKNKPVLKESSSDVYETKSDNNLKTDVIKDDNAAPVDTKKRKRQQDHNTSCKKVKVSKSIKLSNKKSDLKSSCNDVEDHGQFKDTSNKDKNSLVNVEDRSLIVNKLDTCNSIPGGELVVHTKGKKRLKTNSLIKSDSEITSKVKEKVHRKDSSESTVEQPLDSEKSPDSSRKSLFSYFNSTNGSTSKVAKSSKLNNKKCDINLDGKSVENKDKIKSTPKKVKGNLSNAKDKYPLDEEIENDNSKPCDEQVLHSKKRKCLKTKLFSGSDNETSIKQKESACLSISAIEQSVNEKSPDSSRNSLFSYFNKVDKETALKQKPEKIKVEVLIHLPPNDGKKPNRRSSDKLPFTNKSKIRKNKIKLDNSDVIEVVCSEEIVDENIPVNINAQMSPKLETQVNTVVKENDPSKIIQSNLASIFVSKKDKQNVPLKNAEIEVPDIKSLPNNEKRIVGSVEKHSQKKTKLQKQKLSLDKLNKNCPSSKENVKDVLSNDPKSSKPLKINIPKNKSEEINTKKLKTHKMSSDLHGFVKSASQTLAETKSSSEEVSSEVKEEINLISPKSSNKKSQVSSLRTPTKKNVSDNSTNDLKTPKQKSSTLNGYFTPKSRNSNCKEKISEEKSYKNSNSSSPWVMKVRISRASNPLSDSEEDSKDSIQVIEQNKLNSQIKSETHENDEMIENDDSSIVVIDDGDEDDGDSLKNSQKK</sequence>
<dbReference type="EMBL" id="GECU01006113">
    <property type="protein sequence ID" value="JAT01594.1"/>
    <property type="molecule type" value="Transcribed_RNA"/>
</dbReference>
<organism evidence="2">
    <name type="scientific">Homalodisca liturata</name>
    <dbReference type="NCBI Taxonomy" id="320908"/>
    <lineage>
        <taxon>Eukaryota</taxon>
        <taxon>Metazoa</taxon>
        <taxon>Ecdysozoa</taxon>
        <taxon>Arthropoda</taxon>
        <taxon>Hexapoda</taxon>
        <taxon>Insecta</taxon>
        <taxon>Pterygota</taxon>
        <taxon>Neoptera</taxon>
        <taxon>Paraneoptera</taxon>
        <taxon>Hemiptera</taxon>
        <taxon>Auchenorrhyncha</taxon>
        <taxon>Membracoidea</taxon>
        <taxon>Cicadellidae</taxon>
        <taxon>Cicadellinae</taxon>
        <taxon>Proconiini</taxon>
        <taxon>Homalodisca</taxon>
    </lineage>
</organism>
<feature type="region of interest" description="Disordered" evidence="1">
    <location>
        <begin position="485"/>
        <end position="535"/>
    </location>
</feature>
<feature type="compositionally biased region" description="Polar residues" evidence="1">
    <location>
        <begin position="666"/>
        <end position="677"/>
    </location>
</feature>